<keyword evidence="3" id="KW-1185">Reference proteome</keyword>
<dbReference type="STRING" id="1188252.A1QC_08750"/>
<dbReference type="EMBL" id="AJYK02000062">
    <property type="protein sequence ID" value="OEF25451.1"/>
    <property type="molecule type" value="Genomic_DNA"/>
</dbReference>
<reference evidence="2 3" key="1">
    <citation type="journal article" date="2012" name="Science">
        <title>Ecological populations of bacteria act as socially cohesive units of antibiotic production and resistance.</title>
        <authorList>
            <person name="Cordero O.X."/>
            <person name="Wildschutte H."/>
            <person name="Kirkup B."/>
            <person name="Proehl S."/>
            <person name="Ngo L."/>
            <person name="Hussain F."/>
            <person name="Le Roux F."/>
            <person name="Mincer T."/>
            <person name="Polz M.F."/>
        </authorList>
    </citation>
    <scope>NUCLEOTIDE SEQUENCE [LARGE SCALE GENOMIC DNA]</scope>
    <source>
        <strain evidence="2 3">1S-45</strain>
    </source>
</reference>
<dbReference type="AlphaFoldDB" id="A0A1E5E234"/>
<name>A0A1E5E234_9VIBR</name>
<dbReference type="OrthoDB" id="8537043at2"/>
<protein>
    <submittedName>
        <fullName evidence="2">DNA gyrase subunit B</fullName>
    </submittedName>
</protein>
<dbReference type="RefSeq" id="WP_017024905.1">
    <property type="nucleotide sequence ID" value="NZ_AJYK02000062.1"/>
</dbReference>
<feature type="transmembrane region" description="Helical" evidence="1">
    <location>
        <begin position="81"/>
        <end position="101"/>
    </location>
</feature>
<evidence type="ECO:0000256" key="1">
    <source>
        <dbReference type="SAM" id="Phobius"/>
    </source>
</evidence>
<accession>A0A1E5E234</accession>
<organism evidence="2 3">
    <name type="scientific">Vibrio rumoiensis 1S-45</name>
    <dbReference type="NCBI Taxonomy" id="1188252"/>
    <lineage>
        <taxon>Bacteria</taxon>
        <taxon>Pseudomonadati</taxon>
        <taxon>Pseudomonadota</taxon>
        <taxon>Gammaproteobacteria</taxon>
        <taxon>Vibrionales</taxon>
        <taxon>Vibrionaceae</taxon>
        <taxon>Vibrio</taxon>
    </lineage>
</organism>
<dbReference type="eggNOG" id="COG4648">
    <property type="taxonomic scope" value="Bacteria"/>
</dbReference>
<dbReference type="Proteomes" id="UP000094070">
    <property type="component" value="Unassembled WGS sequence"/>
</dbReference>
<feature type="transmembrane region" description="Helical" evidence="1">
    <location>
        <begin position="26"/>
        <end position="44"/>
    </location>
</feature>
<gene>
    <name evidence="2" type="ORF">A1QC_08750</name>
</gene>
<comment type="caution">
    <text evidence="2">The sequence shown here is derived from an EMBL/GenBank/DDBJ whole genome shotgun (WGS) entry which is preliminary data.</text>
</comment>
<feature type="transmembrane region" description="Helical" evidence="1">
    <location>
        <begin position="161"/>
        <end position="179"/>
    </location>
</feature>
<feature type="transmembrane region" description="Helical" evidence="1">
    <location>
        <begin position="133"/>
        <end position="155"/>
    </location>
</feature>
<keyword evidence="1" id="KW-1133">Transmembrane helix</keyword>
<evidence type="ECO:0000313" key="2">
    <source>
        <dbReference type="EMBL" id="OEF25451.1"/>
    </source>
</evidence>
<feature type="transmembrane region" description="Helical" evidence="1">
    <location>
        <begin position="56"/>
        <end position="75"/>
    </location>
</feature>
<sequence length="188" mass="21198">MRALTALSALLLLAYPLAVYYGLSRWGIGVIGGVFAVLFILRIVAGSNTKLKELKYIAWLSGGAGITLTLLATLFREHGWFTFYPVIVSTLMFVLFFSSLWQKQTLIERLARLQDPNLPQSGVQYTRTVTKVWCGYFVINGSIALYTCFLPLSIWTLYNGLISYLLAGCLFAIEWLVRLRVQKKSNLK</sequence>
<proteinExistence type="predicted"/>
<keyword evidence="1" id="KW-0472">Membrane</keyword>
<keyword evidence="1" id="KW-0812">Transmembrane</keyword>
<evidence type="ECO:0000313" key="3">
    <source>
        <dbReference type="Proteomes" id="UP000094070"/>
    </source>
</evidence>